<feature type="binding site" evidence="6">
    <location>
        <begin position="8"/>
        <end position="10"/>
    </location>
    <ligand>
        <name>substrate</name>
    </ligand>
</feature>
<dbReference type="UniPathway" id="UPA00109">
    <property type="reaction ID" value="UER00189"/>
</dbReference>
<dbReference type="Proteomes" id="UP000176349">
    <property type="component" value="Unassembled WGS sequence"/>
</dbReference>
<evidence type="ECO:0000256" key="3">
    <source>
        <dbReference type="ARBA" id="ARBA00022490"/>
    </source>
</evidence>
<dbReference type="PROSITE" id="PS00171">
    <property type="entry name" value="TIM_1"/>
    <property type="match status" value="1"/>
</dbReference>
<accession>A0A1G2C6N9</accession>
<dbReference type="InterPro" id="IPR013785">
    <property type="entry name" value="Aldolase_TIM"/>
</dbReference>
<keyword evidence="2 6" id="KW-0312">Gluconeogenesis</keyword>
<comment type="function">
    <text evidence="6">Involved in the gluconeogenesis. Catalyzes stereospecifically the conversion of dihydroxyacetone phosphate (DHAP) to D-glyceraldehyde-3-phosphate (G3P).</text>
</comment>
<dbReference type="GO" id="GO:0004807">
    <property type="term" value="F:triose-phosphate isomerase activity"/>
    <property type="evidence" value="ECO:0007669"/>
    <property type="project" value="UniProtKB-UniRule"/>
</dbReference>
<evidence type="ECO:0000256" key="6">
    <source>
        <dbReference type="HAMAP-Rule" id="MF_00147"/>
    </source>
</evidence>
<evidence type="ECO:0000256" key="7">
    <source>
        <dbReference type="RuleBase" id="RU363013"/>
    </source>
</evidence>
<reference evidence="8 9" key="1">
    <citation type="journal article" date="2016" name="Nat. Commun.">
        <title>Thousands of microbial genomes shed light on interconnected biogeochemical processes in an aquifer system.</title>
        <authorList>
            <person name="Anantharaman K."/>
            <person name="Brown C.T."/>
            <person name="Hug L.A."/>
            <person name="Sharon I."/>
            <person name="Castelle C.J."/>
            <person name="Probst A.J."/>
            <person name="Thomas B.C."/>
            <person name="Singh A."/>
            <person name="Wilkins M.J."/>
            <person name="Karaoz U."/>
            <person name="Brodie E.L."/>
            <person name="Williams K.H."/>
            <person name="Hubbard S.S."/>
            <person name="Banfield J.F."/>
        </authorList>
    </citation>
    <scope>NUCLEOTIDE SEQUENCE [LARGE SCALE GENOMIC DNA]</scope>
</reference>
<dbReference type="GO" id="GO:0019563">
    <property type="term" value="P:glycerol catabolic process"/>
    <property type="evidence" value="ECO:0007669"/>
    <property type="project" value="TreeGrafter"/>
</dbReference>
<organism evidence="8 9">
    <name type="scientific">Candidatus Liptonbacteria bacterium GWC1_60_9</name>
    <dbReference type="NCBI Taxonomy" id="1798645"/>
    <lineage>
        <taxon>Bacteria</taxon>
        <taxon>Candidatus Liptoniibacteriota</taxon>
    </lineage>
</organism>
<dbReference type="PANTHER" id="PTHR21139">
    <property type="entry name" value="TRIOSEPHOSPHATE ISOMERASE"/>
    <property type="match status" value="1"/>
</dbReference>
<comment type="subcellular location">
    <subcellularLocation>
        <location evidence="6 7">Cytoplasm</location>
    </subcellularLocation>
</comment>
<dbReference type="Pfam" id="PF00121">
    <property type="entry name" value="TIM"/>
    <property type="match status" value="1"/>
</dbReference>
<evidence type="ECO:0000256" key="5">
    <source>
        <dbReference type="ARBA" id="ARBA00023235"/>
    </source>
</evidence>
<dbReference type="GO" id="GO:0006094">
    <property type="term" value="P:gluconeogenesis"/>
    <property type="evidence" value="ECO:0007669"/>
    <property type="project" value="UniProtKB-UniRule"/>
</dbReference>
<protein>
    <recommendedName>
        <fullName evidence="6 7">Triosephosphate isomerase</fullName>
        <shortName evidence="6">TIM</shortName>
        <shortName evidence="6">TPI</shortName>
        <ecNumber evidence="6 7">5.3.1.1</ecNumber>
    </recommendedName>
    <alternativeName>
        <fullName evidence="6">Triose-phosphate isomerase</fullName>
    </alternativeName>
</protein>
<comment type="pathway">
    <text evidence="6 7">Carbohydrate biosynthesis; gluconeogenesis.</text>
</comment>
<dbReference type="InterPro" id="IPR020861">
    <property type="entry name" value="Triosephosphate_isomerase_AS"/>
</dbReference>
<dbReference type="HAMAP" id="MF_00147_B">
    <property type="entry name" value="TIM_B"/>
    <property type="match status" value="1"/>
</dbReference>
<feature type="binding site" evidence="6">
    <location>
        <position position="170"/>
    </location>
    <ligand>
        <name>substrate</name>
    </ligand>
</feature>
<dbReference type="NCBIfam" id="TIGR00419">
    <property type="entry name" value="tim"/>
    <property type="match status" value="1"/>
</dbReference>
<comment type="pathway">
    <text evidence="6 7">Carbohydrate degradation; glycolysis; D-glyceraldehyde 3-phosphate from glycerone phosphate: step 1/1.</text>
</comment>
<proteinExistence type="inferred from homology"/>
<keyword evidence="3 6" id="KW-0963">Cytoplasm</keyword>
<dbReference type="CDD" id="cd00311">
    <property type="entry name" value="TIM"/>
    <property type="match status" value="1"/>
</dbReference>
<dbReference type="PROSITE" id="PS51440">
    <property type="entry name" value="TIM_2"/>
    <property type="match status" value="1"/>
</dbReference>
<dbReference type="Gene3D" id="3.20.20.70">
    <property type="entry name" value="Aldolase class I"/>
    <property type="match status" value="1"/>
</dbReference>
<dbReference type="PANTHER" id="PTHR21139:SF42">
    <property type="entry name" value="TRIOSEPHOSPHATE ISOMERASE"/>
    <property type="match status" value="1"/>
</dbReference>
<dbReference type="GO" id="GO:0006096">
    <property type="term" value="P:glycolytic process"/>
    <property type="evidence" value="ECO:0007669"/>
    <property type="project" value="UniProtKB-UniRule"/>
</dbReference>
<evidence type="ECO:0000313" key="9">
    <source>
        <dbReference type="Proteomes" id="UP000176349"/>
    </source>
</evidence>
<feature type="binding site" evidence="6">
    <location>
        <position position="206"/>
    </location>
    <ligand>
        <name>substrate</name>
    </ligand>
</feature>
<dbReference type="UniPathway" id="UPA00138"/>
<keyword evidence="4 6" id="KW-0324">Glycolysis</keyword>
<comment type="caution">
    <text evidence="8">The sequence shown here is derived from an EMBL/GenBank/DDBJ whole genome shotgun (WGS) entry which is preliminary data.</text>
</comment>
<dbReference type="InterPro" id="IPR022896">
    <property type="entry name" value="TrioseP_Isoase_bac/euk"/>
</dbReference>
<evidence type="ECO:0000256" key="4">
    <source>
        <dbReference type="ARBA" id="ARBA00023152"/>
    </source>
</evidence>
<comment type="subunit">
    <text evidence="6 7">Homodimer.</text>
</comment>
<dbReference type="GO" id="GO:0005829">
    <property type="term" value="C:cytosol"/>
    <property type="evidence" value="ECO:0007669"/>
    <property type="project" value="TreeGrafter"/>
</dbReference>
<keyword evidence="5 6" id="KW-0413">Isomerase</keyword>
<evidence type="ECO:0000256" key="1">
    <source>
        <dbReference type="ARBA" id="ARBA00007422"/>
    </source>
</evidence>
<dbReference type="SUPFAM" id="SSF51351">
    <property type="entry name" value="Triosephosphate isomerase (TIM)"/>
    <property type="match status" value="1"/>
</dbReference>
<comment type="catalytic activity">
    <reaction evidence="6 7">
        <text>D-glyceraldehyde 3-phosphate = dihydroxyacetone phosphate</text>
        <dbReference type="Rhea" id="RHEA:18585"/>
        <dbReference type="ChEBI" id="CHEBI:57642"/>
        <dbReference type="ChEBI" id="CHEBI:59776"/>
        <dbReference type="EC" id="5.3.1.1"/>
    </reaction>
</comment>
<dbReference type="EC" id="5.3.1.1" evidence="6 7"/>
<dbReference type="InterPro" id="IPR035990">
    <property type="entry name" value="TIM_sf"/>
</dbReference>
<feature type="active site" description="Electrophile" evidence="6">
    <location>
        <position position="93"/>
    </location>
</feature>
<gene>
    <name evidence="6" type="primary">tpiA</name>
    <name evidence="8" type="ORF">A2128_02880</name>
</gene>
<comment type="similarity">
    <text evidence="1 6 7">Belongs to the triosephosphate isomerase family.</text>
</comment>
<dbReference type="EMBL" id="MHKV01000033">
    <property type="protein sequence ID" value="OGY96811.1"/>
    <property type="molecule type" value="Genomic_DNA"/>
</dbReference>
<feature type="active site" description="Proton acceptor" evidence="6">
    <location>
        <position position="164"/>
    </location>
</feature>
<name>A0A1G2C6N9_9BACT</name>
<dbReference type="AlphaFoldDB" id="A0A1G2C6N9"/>
<evidence type="ECO:0000256" key="2">
    <source>
        <dbReference type="ARBA" id="ARBA00022432"/>
    </source>
</evidence>
<evidence type="ECO:0000313" key="8">
    <source>
        <dbReference type="EMBL" id="OGY96811.1"/>
    </source>
</evidence>
<sequence>MKKLLIANWKANPDSPAHALALARKIHAGIPLSKGVDVVIAPPFPFLQLVGGALTRAELGAQDLFWEDLGPYTGEVSWRQLKHFGVKYAIIGHSERRALLGETDEMVNKKVRAALEAGIAPVLCVGEPKEVRKSGIAAAKRYVAAELEKDLAGVHGGRIAIAYEPIWAIGTGTPDSPKSAAEMIHYIRERVSRGLRDKLRILYGGSLSAKNADAFLKELEIGGALVGGASLNPRDFIKIINSAKHYG</sequence>
<dbReference type="GO" id="GO:0046166">
    <property type="term" value="P:glyceraldehyde-3-phosphate biosynthetic process"/>
    <property type="evidence" value="ECO:0007669"/>
    <property type="project" value="TreeGrafter"/>
</dbReference>
<feature type="binding site" evidence="6">
    <location>
        <begin position="227"/>
        <end position="228"/>
    </location>
    <ligand>
        <name>substrate</name>
    </ligand>
</feature>
<dbReference type="InterPro" id="IPR000652">
    <property type="entry name" value="Triosephosphate_isomerase"/>
</dbReference>